<keyword evidence="1" id="KW-0472">Membrane</keyword>
<organism evidence="2 3">
    <name type="scientific">Nocardia alba</name>
    <dbReference type="NCBI Taxonomy" id="225051"/>
    <lineage>
        <taxon>Bacteria</taxon>
        <taxon>Bacillati</taxon>
        <taxon>Actinomycetota</taxon>
        <taxon>Actinomycetes</taxon>
        <taxon>Mycobacteriales</taxon>
        <taxon>Nocardiaceae</taxon>
        <taxon>Nocardia</taxon>
    </lineage>
</organism>
<evidence type="ECO:0000256" key="1">
    <source>
        <dbReference type="SAM" id="Phobius"/>
    </source>
</evidence>
<keyword evidence="1" id="KW-0812">Transmembrane</keyword>
<feature type="transmembrane region" description="Helical" evidence="1">
    <location>
        <begin position="27"/>
        <end position="49"/>
    </location>
</feature>
<dbReference type="STRING" id="1210063.GCA_001612665_00025"/>
<accession>A0A4R1FS10</accession>
<name>A0A4R1FS10_9NOCA</name>
<sequence>MKLRGLDPVDNGNVPGGSVRRRIARGIALGLVVSLVLVTIGIVSVELYLRNRIEGCLAAGLRDDLGSQVDVDLGPRPVVFSLIDRRIPELTVDGDDAQFGPAVGMAVHATLHQVSMAQGGASAAVGGSEARVDWSAEAIQRTLHGLAGEVGMSAADGTVDVTGVIGVVSVRLRPYIEDGVIRVEIVSSRGVPPQLANEIADLLTESLRDYPLGLRPESVAVADSGIRVELRGGATELPASGDTC</sequence>
<evidence type="ECO:0000313" key="2">
    <source>
        <dbReference type="EMBL" id="TCJ96334.1"/>
    </source>
</evidence>
<dbReference type="Proteomes" id="UP000294856">
    <property type="component" value="Unassembled WGS sequence"/>
</dbReference>
<dbReference type="AlphaFoldDB" id="A0A4R1FS10"/>
<proteinExistence type="predicted"/>
<dbReference type="EMBL" id="SMFR01000002">
    <property type="protein sequence ID" value="TCJ96334.1"/>
    <property type="molecule type" value="Genomic_DNA"/>
</dbReference>
<dbReference type="OrthoDB" id="4201904at2"/>
<comment type="caution">
    <text evidence="2">The sequence shown here is derived from an EMBL/GenBank/DDBJ whole genome shotgun (WGS) entry which is preliminary data.</text>
</comment>
<evidence type="ECO:0000313" key="3">
    <source>
        <dbReference type="Proteomes" id="UP000294856"/>
    </source>
</evidence>
<reference evidence="2 3" key="1">
    <citation type="submission" date="2019-03" db="EMBL/GenBank/DDBJ databases">
        <title>Genomic Encyclopedia of Type Strains, Phase IV (KMG-IV): sequencing the most valuable type-strain genomes for metagenomic binning, comparative biology and taxonomic classification.</title>
        <authorList>
            <person name="Goeker M."/>
        </authorList>
    </citation>
    <scope>NUCLEOTIDE SEQUENCE [LARGE SCALE GENOMIC DNA]</scope>
    <source>
        <strain evidence="2 3">DSM 44684</strain>
    </source>
</reference>
<dbReference type="InterPro" id="IPR021373">
    <property type="entry name" value="DUF2993"/>
</dbReference>
<gene>
    <name evidence="2" type="ORF">DFR71_2362</name>
</gene>
<protein>
    <submittedName>
        <fullName evidence="2">DUF2993 family protein</fullName>
    </submittedName>
</protein>
<dbReference type="Pfam" id="PF11209">
    <property type="entry name" value="LmeA"/>
    <property type="match status" value="1"/>
</dbReference>
<keyword evidence="1" id="KW-1133">Transmembrane helix</keyword>
<keyword evidence="3" id="KW-1185">Reference proteome</keyword>
<dbReference type="RefSeq" id="WP_067444360.1">
    <property type="nucleotide sequence ID" value="NZ_SMFR01000002.1"/>
</dbReference>